<sequence length="104" mass="12851">MDKIFFRLSLCGWTSAGSAWLMRNALGYTTEPPRQWDEWEYSDEFLMEYLRSERYKSHYHLFRANICWNNMDDSQRTQAKQKYQRINKEHLVLSRRFVTYHESR</sequence>
<proteinExistence type="predicted"/>
<accession>A0A8F8PK08</accession>
<dbReference type="EMBL" id="MZ420154">
    <property type="protein sequence ID" value="QYA18518.1"/>
    <property type="molecule type" value="Genomic_DNA"/>
</dbReference>
<reference evidence="1" key="1">
    <citation type="submission" date="2021-06" db="EMBL/GenBank/DDBJ databases">
        <authorList>
            <person name="Rolland C."/>
        </authorList>
    </citation>
    <scope>NUCLEOTIDE SEQUENCE</scope>
    <source>
        <strain evidence="1">347.936635</strain>
    </source>
</reference>
<evidence type="ECO:0000313" key="1">
    <source>
        <dbReference type="EMBL" id="QYA18518.1"/>
    </source>
</evidence>
<name>A0A8F8PK08_9VIRU</name>
<organism evidence="1">
    <name type="scientific">Clandestinovirus</name>
    <dbReference type="NCBI Taxonomy" id="2831644"/>
    <lineage>
        <taxon>Viruses</taxon>
    </lineage>
</organism>
<gene>
    <name evidence="1" type="ORF">KOM_12_249</name>
</gene>
<protein>
    <submittedName>
        <fullName evidence="1">Uncharacterized protein</fullName>
    </submittedName>
</protein>